<dbReference type="PANTHER" id="PTHR33231">
    <property type="entry name" value="30S RIBOSOMAL PROTEIN"/>
    <property type="match status" value="1"/>
</dbReference>
<comment type="subunit">
    <text evidence="3">Interacts with 100S ribosomes.</text>
</comment>
<dbReference type="EMBL" id="LOHZ01000044">
    <property type="protein sequence ID" value="KYO64126.1"/>
    <property type="molecule type" value="Genomic_DNA"/>
</dbReference>
<dbReference type="InterPro" id="IPR038416">
    <property type="entry name" value="Ribosom_S30AE_C_sf"/>
</dbReference>
<evidence type="ECO:0000259" key="5">
    <source>
        <dbReference type="Pfam" id="PF16321"/>
    </source>
</evidence>
<evidence type="ECO:0000256" key="4">
    <source>
        <dbReference type="SAM" id="Coils"/>
    </source>
</evidence>
<organism evidence="6 7">
    <name type="scientific">Thermovenabulum gondwanense</name>
    <dbReference type="NCBI Taxonomy" id="520767"/>
    <lineage>
        <taxon>Bacteria</taxon>
        <taxon>Bacillati</taxon>
        <taxon>Bacillota</taxon>
        <taxon>Clostridia</taxon>
        <taxon>Thermosediminibacterales</taxon>
        <taxon>Thermosediminibacteraceae</taxon>
        <taxon>Thermovenabulum</taxon>
    </lineage>
</organism>
<keyword evidence="2 3" id="KW-0810">Translation regulation</keyword>
<dbReference type="GO" id="GO:0045900">
    <property type="term" value="P:negative regulation of translational elongation"/>
    <property type="evidence" value="ECO:0007669"/>
    <property type="project" value="TreeGrafter"/>
</dbReference>
<dbReference type="GO" id="GO:0022627">
    <property type="term" value="C:cytosolic small ribosomal subunit"/>
    <property type="evidence" value="ECO:0007669"/>
    <property type="project" value="TreeGrafter"/>
</dbReference>
<comment type="caution">
    <text evidence="6">The sequence shown here is derived from an EMBL/GenBank/DDBJ whole genome shotgun (WGS) entry which is preliminary data.</text>
</comment>
<dbReference type="InterPro" id="IPR034694">
    <property type="entry name" value="HPF_long/plastid"/>
</dbReference>
<accession>A0A162M5M1</accession>
<dbReference type="InterPro" id="IPR050574">
    <property type="entry name" value="HPF/YfiA_ribosome-assoc"/>
</dbReference>
<feature type="coiled-coil region" evidence="4">
    <location>
        <begin position="83"/>
        <end position="132"/>
    </location>
</feature>
<keyword evidence="7" id="KW-1185">Reference proteome</keyword>
<dbReference type="InterPro" id="IPR036567">
    <property type="entry name" value="RHF-like"/>
</dbReference>
<protein>
    <recommendedName>
        <fullName evidence="3">Ribosome hibernation promoting factor</fullName>
        <shortName evidence="3">HPF</shortName>
    </recommendedName>
</protein>
<dbReference type="Gene3D" id="3.30.160.100">
    <property type="entry name" value="Ribosome hibernation promotion factor-like"/>
    <property type="match status" value="1"/>
</dbReference>
<keyword evidence="1 3" id="KW-0963">Cytoplasm</keyword>
<evidence type="ECO:0000313" key="6">
    <source>
        <dbReference type="EMBL" id="KYO64126.1"/>
    </source>
</evidence>
<comment type="function">
    <text evidence="3">Required for dimerization of active 70S ribosomes into 100S ribosomes in stationary phase; 100S ribosomes are translationally inactive and sometimes present during exponential growth.</text>
</comment>
<dbReference type="NCBIfam" id="TIGR00741">
    <property type="entry name" value="yfiA"/>
    <property type="match status" value="1"/>
</dbReference>
<dbReference type="PATRIC" id="fig|520767.4.peg.2284"/>
<dbReference type="SUPFAM" id="SSF69754">
    <property type="entry name" value="Ribosome binding protein Y (YfiA homologue)"/>
    <property type="match status" value="1"/>
</dbReference>
<dbReference type="OrthoDB" id="9794975at2"/>
<dbReference type="InterPro" id="IPR032528">
    <property type="entry name" value="Ribosom_S30AE_C"/>
</dbReference>
<dbReference type="PANTHER" id="PTHR33231:SF1">
    <property type="entry name" value="30S RIBOSOMAL PROTEIN"/>
    <property type="match status" value="1"/>
</dbReference>
<dbReference type="STRING" id="520767.ATZ99_21570"/>
<evidence type="ECO:0000313" key="7">
    <source>
        <dbReference type="Proteomes" id="UP000075737"/>
    </source>
</evidence>
<comment type="subcellular location">
    <subcellularLocation>
        <location evidence="3">Cytoplasm</location>
    </subcellularLocation>
</comment>
<dbReference type="Gene3D" id="3.30.505.50">
    <property type="entry name" value="Sigma 54 modulation/S30EA ribosomal protein, C-terminal domain"/>
    <property type="match status" value="1"/>
</dbReference>
<dbReference type="Pfam" id="PF16321">
    <property type="entry name" value="Ribosom_S30AE_C"/>
    <property type="match status" value="1"/>
</dbReference>
<evidence type="ECO:0000256" key="2">
    <source>
        <dbReference type="ARBA" id="ARBA00022845"/>
    </source>
</evidence>
<dbReference type="RefSeq" id="WP_068749249.1">
    <property type="nucleotide sequence ID" value="NZ_LOHZ01000044.1"/>
</dbReference>
<dbReference type="HAMAP" id="MF_00839">
    <property type="entry name" value="HPF"/>
    <property type="match status" value="1"/>
</dbReference>
<proteinExistence type="inferred from homology"/>
<dbReference type="GO" id="GO:0043024">
    <property type="term" value="F:ribosomal small subunit binding"/>
    <property type="evidence" value="ECO:0007669"/>
    <property type="project" value="TreeGrafter"/>
</dbReference>
<sequence>MRISVSGISNFEVTPALRDYAEKKIGRLSRHFNYLNNDSIEAKVKMHVENGRHIVEVTLSTGDLLLRGEEENKDMYAAIDLVADKLDKQIEKYKTKLVRSLRKNIPREATVLEDLNRDMEKEEEEKFRVVKIKRFPVKPMSVDEAILQMDLLGHNFFVFNNAETEEINVVYRRKDGNYGLIAPEY</sequence>
<reference evidence="6 7" key="1">
    <citation type="submission" date="2015-12" db="EMBL/GenBank/DDBJ databases">
        <title>Draft genome of Thermovenabulum gondwanense isolated from a red thermophilic microbial mat colonisisng an outflow channel of a bore well.</title>
        <authorList>
            <person name="Patel B.K."/>
        </authorList>
    </citation>
    <scope>NUCLEOTIDE SEQUENCE [LARGE SCALE GENOMIC DNA]</scope>
    <source>
        <strain evidence="6 7">R270</strain>
    </source>
</reference>
<evidence type="ECO:0000256" key="3">
    <source>
        <dbReference type="HAMAP-Rule" id="MF_00839"/>
    </source>
</evidence>
<keyword evidence="4" id="KW-0175">Coiled coil</keyword>
<evidence type="ECO:0000256" key="1">
    <source>
        <dbReference type="ARBA" id="ARBA00022490"/>
    </source>
</evidence>
<feature type="domain" description="Sigma 54 modulation/S30EA ribosomal protein C-terminal" evidence="5">
    <location>
        <begin position="125"/>
        <end position="180"/>
    </location>
</feature>
<gene>
    <name evidence="6" type="primary">yvyD</name>
    <name evidence="3" type="synonym">hpf</name>
    <name evidence="6" type="ORF">ATZ99_21570</name>
</gene>
<dbReference type="FunFam" id="3.30.505.50:FF:000001">
    <property type="entry name" value="Ribosome hibernation promoting factor"/>
    <property type="match status" value="1"/>
</dbReference>
<dbReference type="AlphaFoldDB" id="A0A162M5M1"/>
<dbReference type="CDD" id="cd00552">
    <property type="entry name" value="RaiA"/>
    <property type="match status" value="1"/>
</dbReference>
<comment type="similarity">
    <text evidence="3">Belongs to the HPF/YfiA ribosome-associated protein family. Long HPF subfamily.</text>
</comment>
<name>A0A162M5M1_9FIRM</name>
<dbReference type="Pfam" id="PF02482">
    <property type="entry name" value="Ribosomal_S30AE"/>
    <property type="match status" value="1"/>
</dbReference>
<dbReference type="Proteomes" id="UP000075737">
    <property type="component" value="Unassembled WGS sequence"/>
</dbReference>
<dbReference type="InterPro" id="IPR003489">
    <property type="entry name" value="RHF/RaiA"/>
</dbReference>